<dbReference type="Gene3D" id="3.30.300.110">
    <property type="entry name" value="Met-10+ protein-like domains"/>
    <property type="match status" value="1"/>
</dbReference>
<reference evidence="11 12" key="1">
    <citation type="submission" date="2024-09" db="EMBL/GenBank/DDBJ databases">
        <title>Rethinking Asexuality: The Enigmatic Case of Functional Sexual Genes in Lepraria (Stereocaulaceae).</title>
        <authorList>
            <person name="Doellman M."/>
            <person name="Sun Y."/>
            <person name="Barcenas-Pena A."/>
            <person name="Lumbsch H.T."/>
            <person name="Grewe F."/>
        </authorList>
    </citation>
    <scope>NUCLEOTIDE SEQUENCE [LARGE SCALE GENOMIC DNA]</scope>
    <source>
        <strain evidence="11 12">Mercado 3170</strain>
    </source>
</reference>
<keyword evidence="6 9" id="KW-0819">tRNA processing</keyword>
<dbReference type="HAMAP" id="MF_03152">
    <property type="entry name" value="TRM5"/>
    <property type="match status" value="1"/>
</dbReference>
<keyword evidence="8 9" id="KW-0539">Nucleus</keyword>
<protein>
    <recommendedName>
        <fullName evidence="9">tRNA (guanine(37)-N1)-methyltransferase</fullName>
        <ecNumber evidence="9">2.1.1.228</ecNumber>
    </recommendedName>
    <alternativeName>
        <fullName evidence="9">M1G-methyltransferase</fullName>
    </alternativeName>
    <alternativeName>
        <fullName evidence="9">tRNA [GM37] methyltransferase</fullName>
    </alternativeName>
    <alternativeName>
        <fullName evidence="9">tRNA methyltransferase 5</fullName>
    </alternativeName>
</protein>
<keyword evidence="4 9" id="KW-0808">Transferase</keyword>
<comment type="subcellular location">
    <subcellularLocation>
        <location evidence="9">Mitochondrion matrix</location>
    </subcellularLocation>
    <subcellularLocation>
        <location evidence="9">Nucleus</location>
    </subcellularLocation>
    <subcellularLocation>
        <location evidence="9">Cytoplasm</location>
    </subcellularLocation>
    <text evidence="9">Predominantly in the mitochondria and in the nucleus.</text>
</comment>
<evidence type="ECO:0000256" key="5">
    <source>
        <dbReference type="ARBA" id="ARBA00022691"/>
    </source>
</evidence>
<dbReference type="PANTHER" id="PTHR23245:SF36">
    <property type="entry name" value="TRNA (GUANINE(37)-N1)-METHYLTRANSFERASE"/>
    <property type="match status" value="1"/>
</dbReference>
<dbReference type="PANTHER" id="PTHR23245">
    <property type="entry name" value="TRNA METHYLTRANSFERASE"/>
    <property type="match status" value="1"/>
</dbReference>
<evidence type="ECO:0000256" key="7">
    <source>
        <dbReference type="ARBA" id="ARBA00023128"/>
    </source>
</evidence>
<dbReference type="EMBL" id="JBEFKJ010000042">
    <property type="protein sequence ID" value="KAL2037309.1"/>
    <property type="molecule type" value="Genomic_DNA"/>
</dbReference>
<keyword evidence="2 9" id="KW-0963">Cytoplasm</keyword>
<feature type="binding site" evidence="9">
    <location>
        <begin position="301"/>
        <end position="302"/>
    </location>
    <ligand>
        <name>S-adenosyl-L-methionine</name>
        <dbReference type="ChEBI" id="CHEBI:59789"/>
    </ligand>
</feature>
<keyword evidence="5 9" id="KW-0949">S-adenosyl-L-methionine</keyword>
<evidence type="ECO:0000313" key="12">
    <source>
        <dbReference type="Proteomes" id="UP001590950"/>
    </source>
</evidence>
<evidence type="ECO:0000256" key="8">
    <source>
        <dbReference type="ARBA" id="ARBA00023242"/>
    </source>
</evidence>
<dbReference type="InterPro" id="IPR029063">
    <property type="entry name" value="SAM-dependent_MTases_sf"/>
</dbReference>
<comment type="function">
    <text evidence="9">Specifically methylates the N1 position of guanosine-37 in various cytoplasmic and mitochondrial tRNAs. Methylation is not dependent on the nature of the nucleoside 5' of the target nucleoside. This is the first step in the biosynthesis of wybutosine (yW), a modified base adjacent to the anticodon of tRNAs and required for accurate decoding.</text>
</comment>
<comment type="similarity">
    <text evidence="9">Belongs to the TRM5 / TYW2 family.</text>
</comment>
<sequence length="463" mass="52911">MSMDTAPNIPADMIRPPVNRAMRVLDRSFFRKNVILSAAKINDRKQISKIRVDLDHDVLRVGRMQSVQSIRGPQGEESKAVLLHPRIKTDDSSTWSPKISELVESSQIDLTPYNLEIDYDYWNYQDIMSAILPEEEQNEYPTGFSIVGHVAHLNLREDYLPYKHLIAAVLLDKNPVIRTVINKIDEVGDQNAYRTFSYELLVGEPNLNVEVHEQNCVFRFDYSKVYWNSRLETEHRRLVDKFRPGEAVCDVMAGVGPFAVPAGKKGVFVWANDLNPDSFASLDDAVKRNKVSKFVKPFNEDGRTFIKTSAKRLLESDIRVDITPKNRASRKTPSSIELARTIVTSPKTFNHYILNLPASAITFLPAFIGLYASHSNQFTPHTPTKLPTIHVYCFNTKSDDNKQEEMKICKEISKQIGYEMKPGNLEKEGEVEIWDVRDVAPMKRMFCASFRLPGQVAFRQAER</sequence>
<dbReference type="InterPro" id="IPR056744">
    <property type="entry name" value="TRM5/TYW2-like_N"/>
</dbReference>
<evidence type="ECO:0000256" key="1">
    <source>
        <dbReference type="ARBA" id="ARBA00009775"/>
    </source>
</evidence>
<dbReference type="Gene3D" id="3.40.50.150">
    <property type="entry name" value="Vaccinia Virus protein VP39"/>
    <property type="match status" value="1"/>
</dbReference>
<comment type="subunit">
    <text evidence="9">Monomer.</text>
</comment>
<dbReference type="Pfam" id="PF25133">
    <property type="entry name" value="TYW2_N_2"/>
    <property type="match status" value="1"/>
</dbReference>
<evidence type="ECO:0000256" key="3">
    <source>
        <dbReference type="ARBA" id="ARBA00022603"/>
    </source>
</evidence>
<evidence type="ECO:0000256" key="2">
    <source>
        <dbReference type="ARBA" id="ARBA00022490"/>
    </source>
</evidence>
<dbReference type="InterPro" id="IPR056743">
    <property type="entry name" value="TRM5-TYW2-like_MTfase"/>
</dbReference>
<keyword evidence="12" id="KW-1185">Reference proteome</keyword>
<dbReference type="SUPFAM" id="SSF53335">
    <property type="entry name" value="S-adenosyl-L-methionine-dependent methyltransferases"/>
    <property type="match status" value="1"/>
</dbReference>
<dbReference type="Pfam" id="PF02475">
    <property type="entry name" value="TRM5-TYW2_MTfase"/>
    <property type="match status" value="1"/>
</dbReference>
<feature type="binding site" evidence="9">
    <location>
        <begin position="273"/>
        <end position="274"/>
    </location>
    <ligand>
        <name>S-adenosyl-L-methionine</name>
        <dbReference type="ChEBI" id="CHEBI:59789"/>
    </ligand>
</feature>
<comment type="similarity">
    <text evidence="1">Belongs to the class I-like SAM-binding methyltransferase superfamily. TRM5/TYW2 family.</text>
</comment>
<organism evidence="11 12">
    <name type="scientific">Stereocaulon virgatum</name>
    <dbReference type="NCBI Taxonomy" id="373712"/>
    <lineage>
        <taxon>Eukaryota</taxon>
        <taxon>Fungi</taxon>
        <taxon>Dikarya</taxon>
        <taxon>Ascomycota</taxon>
        <taxon>Pezizomycotina</taxon>
        <taxon>Lecanoromycetes</taxon>
        <taxon>OSLEUM clade</taxon>
        <taxon>Lecanoromycetidae</taxon>
        <taxon>Lecanorales</taxon>
        <taxon>Lecanorineae</taxon>
        <taxon>Stereocaulaceae</taxon>
        <taxon>Stereocaulon</taxon>
    </lineage>
</organism>
<dbReference type="PROSITE" id="PS51684">
    <property type="entry name" value="SAM_MT_TRM5_TYW2"/>
    <property type="match status" value="1"/>
</dbReference>
<evidence type="ECO:0000259" key="10">
    <source>
        <dbReference type="PROSITE" id="PS51684"/>
    </source>
</evidence>
<evidence type="ECO:0000256" key="4">
    <source>
        <dbReference type="ARBA" id="ARBA00022679"/>
    </source>
</evidence>
<gene>
    <name evidence="9" type="primary">TRM5</name>
    <name evidence="11" type="ORF">N7G274_009998</name>
</gene>
<evidence type="ECO:0000256" key="9">
    <source>
        <dbReference type="HAMAP-Rule" id="MF_03152"/>
    </source>
</evidence>
<keyword evidence="3 9" id="KW-0489">Methyltransferase</keyword>
<accession>A0ABR3ZXQ9</accession>
<comment type="caution">
    <text evidence="11">The sequence shown here is derived from an EMBL/GenBank/DDBJ whole genome shotgun (WGS) entry which is preliminary data.</text>
</comment>
<dbReference type="Proteomes" id="UP001590950">
    <property type="component" value="Unassembled WGS sequence"/>
</dbReference>
<comment type="catalytic activity">
    <reaction evidence="9">
        <text>guanosine(37) in tRNA + S-adenosyl-L-methionine = N(1)-methylguanosine(37) in tRNA + S-adenosyl-L-homocysteine + H(+)</text>
        <dbReference type="Rhea" id="RHEA:36899"/>
        <dbReference type="Rhea" id="RHEA-COMP:10145"/>
        <dbReference type="Rhea" id="RHEA-COMP:10147"/>
        <dbReference type="ChEBI" id="CHEBI:15378"/>
        <dbReference type="ChEBI" id="CHEBI:57856"/>
        <dbReference type="ChEBI" id="CHEBI:59789"/>
        <dbReference type="ChEBI" id="CHEBI:73542"/>
        <dbReference type="ChEBI" id="CHEBI:74269"/>
        <dbReference type="EC" id="2.1.1.228"/>
    </reaction>
</comment>
<feature type="binding site" evidence="9">
    <location>
        <position position="355"/>
    </location>
    <ligand>
        <name>S-adenosyl-L-methionine</name>
        <dbReference type="ChEBI" id="CHEBI:59789"/>
    </ligand>
</feature>
<feature type="domain" description="SAM-dependent methyltransferase TRM5/TYW2-type" evidence="10">
    <location>
        <begin position="144"/>
        <end position="454"/>
    </location>
</feature>
<name>A0ABR3ZXQ9_9LECA</name>
<dbReference type="InterPro" id="IPR025792">
    <property type="entry name" value="tRNA_Gua_MeTrfase_euk"/>
</dbReference>
<keyword evidence="7 9" id="KW-0496">Mitochondrion</keyword>
<feature type="binding site" evidence="9">
    <location>
        <position position="235"/>
    </location>
    <ligand>
        <name>S-adenosyl-L-methionine</name>
        <dbReference type="ChEBI" id="CHEBI:59789"/>
    </ligand>
</feature>
<proteinExistence type="inferred from homology"/>
<evidence type="ECO:0000256" key="6">
    <source>
        <dbReference type="ARBA" id="ARBA00022694"/>
    </source>
</evidence>
<dbReference type="InterPro" id="IPR030382">
    <property type="entry name" value="MeTrfase_TRM5/TYW2"/>
</dbReference>
<evidence type="ECO:0000313" key="11">
    <source>
        <dbReference type="EMBL" id="KAL2037309.1"/>
    </source>
</evidence>
<dbReference type="EC" id="2.1.1.228" evidence="9"/>